<dbReference type="Pfam" id="PF13442">
    <property type="entry name" value="Cytochrome_CBB3"/>
    <property type="match status" value="1"/>
</dbReference>
<evidence type="ECO:0000256" key="2">
    <source>
        <dbReference type="ARBA" id="ARBA00022723"/>
    </source>
</evidence>
<evidence type="ECO:0000313" key="8">
    <source>
        <dbReference type="Proteomes" id="UP001212042"/>
    </source>
</evidence>
<dbReference type="InterPro" id="IPR009056">
    <property type="entry name" value="Cyt_c-like_dom"/>
</dbReference>
<evidence type="ECO:0000256" key="5">
    <source>
        <dbReference type="SAM" id="SignalP"/>
    </source>
</evidence>
<keyword evidence="3 4" id="KW-0408">Iron</keyword>
<feature type="chain" id="PRO_5045053595" evidence="5">
    <location>
        <begin position="21"/>
        <end position="112"/>
    </location>
</feature>
<protein>
    <submittedName>
        <fullName evidence="7">Cytochrome c</fullName>
    </submittedName>
</protein>
<evidence type="ECO:0000256" key="1">
    <source>
        <dbReference type="ARBA" id="ARBA00022617"/>
    </source>
</evidence>
<dbReference type="Proteomes" id="UP001212042">
    <property type="component" value="Unassembled WGS sequence"/>
</dbReference>
<feature type="domain" description="Cytochrome c" evidence="6">
    <location>
        <begin position="20"/>
        <end position="112"/>
    </location>
</feature>
<dbReference type="PROSITE" id="PS51007">
    <property type="entry name" value="CYTC"/>
    <property type="match status" value="1"/>
</dbReference>
<keyword evidence="1 4" id="KW-0349">Heme</keyword>
<keyword evidence="5" id="KW-0732">Signal</keyword>
<dbReference type="Gene3D" id="1.10.760.10">
    <property type="entry name" value="Cytochrome c-like domain"/>
    <property type="match status" value="1"/>
</dbReference>
<comment type="caution">
    <text evidence="7">The sequence shown here is derived from an EMBL/GenBank/DDBJ whole genome shotgun (WGS) entry which is preliminary data.</text>
</comment>
<dbReference type="InterPro" id="IPR036909">
    <property type="entry name" value="Cyt_c-like_dom_sf"/>
</dbReference>
<name>A0ABT4XJ00_9PSED</name>
<evidence type="ECO:0000256" key="3">
    <source>
        <dbReference type="ARBA" id="ARBA00023004"/>
    </source>
</evidence>
<organism evidence="7 8">
    <name type="scientific">Pseudomonas aestuarii</name>
    <dbReference type="NCBI Taxonomy" id="3018340"/>
    <lineage>
        <taxon>Bacteria</taxon>
        <taxon>Pseudomonadati</taxon>
        <taxon>Pseudomonadota</taxon>
        <taxon>Gammaproteobacteria</taxon>
        <taxon>Pseudomonadales</taxon>
        <taxon>Pseudomonadaceae</taxon>
        <taxon>Pseudomonas</taxon>
    </lineage>
</organism>
<sequence>MKALLFSSFAVMFLSAATQAAMPDGEALYRDNCASCHGDKGQGGVGMRLVGDSSTWPEELFQRAVFEGLDDEGKPLESTMPHWQDRSFSADEGAPPSAAEVTAIYHYLRSLE</sequence>
<evidence type="ECO:0000313" key="7">
    <source>
        <dbReference type="EMBL" id="MDA7088170.1"/>
    </source>
</evidence>
<gene>
    <name evidence="7" type="ORF">PH586_17415</name>
</gene>
<dbReference type="SUPFAM" id="SSF46626">
    <property type="entry name" value="Cytochrome c"/>
    <property type="match status" value="1"/>
</dbReference>
<keyword evidence="8" id="KW-1185">Reference proteome</keyword>
<keyword evidence="2 4" id="KW-0479">Metal-binding</keyword>
<evidence type="ECO:0000259" key="6">
    <source>
        <dbReference type="PROSITE" id="PS51007"/>
    </source>
</evidence>
<accession>A0ABT4XJ00</accession>
<proteinExistence type="predicted"/>
<evidence type="ECO:0000256" key="4">
    <source>
        <dbReference type="PROSITE-ProRule" id="PRU00433"/>
    </source>
</evidence>
<reference evidence="7 8" key="1">
    <citation type="submission" date="2023-01" db="EMBL/GenBank/DDBJ databases">
        <title>Pseudomonas SA3-5T sp. nov., isolated from tidal flat sediment.</title>
        <authorList>
            <person name="Kim H.S."/>
            <person name="Kim J.-S."/>
            <person name="Suh M.K."/>
            <person name="Eom M.K."/>
            <person name="Lee J.-S."/>
        </authorList>
    </citation>
    <scope>NUCLEOTIDE SEQUENCE [LARGE SCALE GENOMIC DNA]</scope>
    <source>
        <strain evidence="7 8">SA3-5</strain>
    </source>
</reference>
<dbReference type="EMBL" id="JAQJZJ010000008">
    <property type="protein sequence ID" value="MDA7088170.1"/>
    <property type="molecule type" value="Genomic_DNA"/>
</dbReference>
<dbReference type="RefSeq" id="WP_271349030.1">
    <property type="nucleotide sequence ID" value="NZ_JAQJZJ010000008.1"/>
</dbReference>
<feature type="signal peptide" evidence="5">
    <location>
        <begin position="1"/>
        <end position="20"/>
    </location>
</feature>